<dbReference type="EMBL" id="PVTT01000003">
    <property type="protein sequence ID" value="PRY92038.1"/>
    <property type="molecule type" value="Genomic_DNA"/>
</dbReference>
<accession>A0A2T0WZB1</accession>
<dbReference type="InterPro" id="IPR019060">
    <property type="entry name" value="DUF2382"/>
</dbReference>
<evidence type="ECO:0000313" key="2">
    <source>
        <dbReference type="EMBL" id="PRY92038.1"/>
    </source>
</evidence>
<keyword evidence="3" id="KW-1185">Reference proteome</keyword>
<protein>
    <submittedName>
        <fullName evidence="2">Uncharacterized protein (TIGR02271 family)</fullName>
    </submittedName>
</protein>
<comment type="caution">
    <text evidence="2">The sequence shown here is derived from an EMBL/GenBank/DDBJ whole genome shotgun (WGS) entry which is preliminary data.</text>
</comment>
<organism evidence="2 3">
    <name type="scientific">Hasllibacter halocynthiae</name>
    <dbReference type="NCBI Taxonomy" id="595589"/>
    <lineage>
        <taxon>Bacteria</taxon>
        <taxon>Pseudomonadati</taxon>
        <taxon>Pseudomonadota</taxon>
        <taxon>Alphaproteobacteria</taxon>
        <taxon>Rhodobacterales</taxon>
        <taxon>Roseobacteraceae</taxon>
        <taxon>Hasllibacter</taxon>
    </lineage>
</organism>
<dbReference type="InterPro" id="IPR052967">
    <property type="entry name" value="Stress_Response_Assoc"/>
</dbReference>
<name>A0A2T0WZB1_9RHOB</name>
<reference evidence="2 3" key="1">
    <citation type="submission" date="2018-03" db="EMBL/GenBank/DDBJ databases">
        <title>Genomic Encyclopedia of Archaeal and Bacterial Type Strains, Phase II (KMG-II): from individual species to whole genera.</title>
        <authorList>
            <person name="Goeker M."/>
        </authorList>
    </citation>
    <scope>NUCLEOTIDE SEQUENCE [LARGE SCALE GENOMIC DNA]</scope>
    <source>
        <strain evidence="2 3">DSM 29318</strain>
    </source>
</reference>
<gene>
    <name evidence="2" type="ORF">BCF33_2731</name>
</gene>
<evidence type="ECO:0000259" key="1">
    <source>
        <dbReference type="Pfam" id="PF09557"/>
    </source>
</evidence>
<dbReference type="OrthoDB" id="7861775at2"/>
<proteinExistence type="predicted"/>
<dbReference type="AlphaFoldDB" id="A0A2T0WZB1"/>
<dbReference type="Proteomes" id="UP000238801">
    <property type="component" value="Unassembled WGS sequence"/>
</dbReference>
<dbReference type="RefSeq" id="WP_106161754.1">
    <property type="nucleotide sequence ID" value="NZ_PVTT01000003.1"/>
</dbReference>
<sequence>MSNTITAIYRTANVAEMVRQRLTEIGISNSYINVMGGTDRYDDIDTLNLPHDEAATYKQALRDGHYVVAAEIEDRDIDAAAEAMRHPEDGVDLDAYEADYRATDDYAAATAAAPAATAGDETTIPIAEERIAVGKRVAEKGTAHVRTYVQEVPVEERVRLREERLSVERRPVDEVVTGAEADALFQDKTIDVTTQSEEAVVEKEAVVTEEVVVGKEVTEREEVVRDTVRKTEVDVDKDRG</sequence>
<dbReference type="PANTHER" id="PTHR38463:SF1">
    <property type="entry name" value="STRESS RESPONSE PROTEIN YSNF"/>
    <property type="match status" value="1"/>
</dbReference>
<evidence type="ECO:0000313" key="3">
    <source>
        <dbReference type="Proteomes" id="UP000238801"/>
    </source>
</evidence>
<feature type="domain" description="DUF2382" evidence="1">
    <location>
        <begin position="124"/>
        <end position="235"/>
    </location>
</feature>
<dbReference type="Pfam" id="PF09557">
    <property type="entry name" value="DUF2382"/>
    <property type="match status" value="1"/>
</dbReference>
<dbReference type="PANTHER" id="PTHR38463">
    <property type="entry name" value="STRESS RESPONSE PROTEIN YSNF"/>
    <property type="match status" value="1"/>
</dbReference>